<dbReference type="AlphaFoldDB" id="A0A3N0CLH6"/>
<evidence type="ECO:0000313" key="2">
    <source>
        <dbReference type="Proteomes" id="UP000267128"/>
    </source>
</evidence>
<organism evidence="1 2">
    <name type="scientific">Nocardioides marmoriginsengisoli</name>
    <dbReference type="NCBI Taxonomy" id="661483"/>
    <lineage>
        <taxon>Bacteria</taxon>
        <taxon>Bacillati</taxon>
        <taxon>Actinomycetota</taxon>
        <taxon>Actinomycetes</taxon>
        <taxon>Propionibacteriales</taxon>
        <taxon>Nocardioidaceae</taxon>
        <taxon>Nocardioides</taxon>
    </lineage>
</organism>
<sequence>MRAHVERWAVDIGAGATGWLDSTAGVTADGKTVAMVRFASQEAAAANSERPEQGVWWGTMEGFFEGEPTFQNCTLVEHDQYGDLGSAGFVQVMQGQVSDIDRVRSLMSDDSIDWPTLRPDILGTLWAGTADGAWSMAIYFTSEAAAREGEQSQMPPEVEAQLAELNSLSVGEPSFFDFRDPWLMSAT</sequence>
<proteinExistence type="predicted"/>
<evidence type="ECO:0000313" key="1">
    <source>
        <dbReference type="EMBL" id="RNL64292.1"/>
    </source>
</evidence>
<dbReference type="EMBL" id="RJSE01000005">
    <property type="protein sequence ID" value="RNL64292.1"/>
    <property type="molecule type" value="Genomic_DNA"/>
</dbReference>
<name>A0A3N0CLH6_9ACTN</name>
<keyword evidence="2" id="KW-1185">Reference proteome</keyword>
<protein>
    <submittedName>
        <fullName evidence="1">Uncharacterized protein</fullName>
    </submittedName>
</protein>
<comment type="caution">
    <text evidence="1">The sequence shown here is derived from an EMBL/GenBank/DDBJ whole genome shotgun (WGS) entry which is preliminary data.</text>
</comment>
<dbReference type="Proteomes" id="UP000267128">
    <property type="component" value="Unassembled WGS sequence"/>
</dbReference>
<accession>A0A3N0CLH6</accession>
<gene>
    <name evidence="1" type="ORF">EFK50_07125</name>
</gene>
<reference evidence="1 2" key="1">
    <citation type="submission" date="2018-11" db="EMBL/GenBank/DDBJ databases">
        <authorList>
            <person name="Li F."/>
        </authorList>
    </citation>
    <scope>NUCLEOTIDE SEQUENCE [LARGE SCALE GENOMIC DNA]</scope>
    <source>
        <strain evidence="1 2">Gsoil 097</strain>
    </source>
</reference>